<reference evidence="2 3" key="1">
    <citation type="journal article" date="2008" name="J. Bacteriol.">
        <title>The genome sequence of the tomato-pathogenic actinomycete Clavibacter michiganensis subsp. michiganensis NCPPB382 reveals a large island involved in pathogenicity.</title>
        <authorList>
            <person name="Gartemann K.H."/>
            <person name="Abt B."/>
            <person name="Bekel T."/>
            <person name="Burger A."/>
            <person name="Engemann J."/>
            <person name="Flugel M."/>
            <person name="Gaigalat L."/>
            <person name="Goesmann A."/>
            <person name="Grafen I."/>
            <person name="Kalinowski J."/>
            <person name="Kaup O."/>
            <person name="Kirchner O."/>
            <person name="Krause L."/>
            <person name="Linke B."/>
            <person name="McHardy A."/>
            <person name="Meyer F."/>
            <person name="Pohle S."/>
            <person name="Ruckert C."/>
            <person name="Schneiker S."/>
            <person name="Zellermann E.M."/>
            <person name="Puhler A."/>
            <person name="Eichenlaub R."/>
            <person name="Kaiser O."/>
            <person name="Bartels D."/>
        </authorList>
    </citation>
    <scope>NUCLEOTIDE SEQUENCE [LARGE SCALE GENOMIC DNA]</scope>
    <source>
        <strain evidence="2 3">NCPPB 382</strain>
    </source>
</reference>
<feature type="transmembrane region" description="Helical" evidence="1">
    <location>
        <begin position="32"/>
        <end position="55"/>
    </location>
</feature>
<feature type="transmembrane region" description="Helical" evidence="1">
    <location>
        <begin position="76"/>
        <end position="95"/>
    </location>
</feature>
<dbReference type="EMBL" id="AM711867">
    <property type="protein sequence ID" value="CAN00420.1"/>
    <property type="molecule type" value="Genomic_DNA"/>
</dbReference>
<sequence>MRFPTLVQAVADGASAAGCVLFALIATGIGTAPLAIGGLALLGLSAIVRVVAIVWARRRLALLDRGRGARGAWRRWIHALWIVQCLAFVAGLVLAHSSVGAVATAAIVGVVVGVTSLALAGGAARRAGRGSGVDSRTGFVDSATVTAYA</sequence>
<name>A5CMY4_CLAM3</name>
<dbReference type="AlphaFoldDB" id="A5CMY4"/>
<keyword evidence="3" id="KW-1185">Reference proteome</keyword>
<protein>
    <submittedName>
        <fullName evidence="2">Membrane protein</fullName>
    </submittedName>
</protein>
<keyword evidence="1" id="KW-1133">Transmembrane helix</keyword>
<evidence type="ECO:0000256" key="1">
    <source>
        <dbReference type="SAM" id="Phobius"/>
    </source>
</evidence>
<dbReference type="HOGENOM" id="CLU_1831602_0_0_11"/>
<dbReference type="KEGG" id="cmi:CMM_0398"/>
<evidence type="ECO:0000313" key="3">
    <source>
        <dbReference type="Proteomes" id="UP000001564"/>
    </source>
</evidence>
<keyword evidence="1" id="KW-0812">Transmembrane</keyword>
<organism evidence="2 3">
    <name type="scientific">Clavibacter michiganensis subsp. michiganensis (strain NCPPB 382)</name>
    <dbReference type="NCBI Taxonomy" id="443906"/>
    <lineage>
        <taxon>Bacteria</taxon>
        <taxon>Bacillati</taxon>
        <taxon>Actinomycetota</taxon>
        <taxon>Actinomycetes</taxon>
        <taxon>Micrococcales</taxon>
        <taxon>Microbacteriaceae</taxon>
        <taxon>Clavibacter</taxon>
    </lineage>
</organism>
<evidence type="ECO:0000313" key="2">
    <source>
        <dbReference type="EMBL" id="CAN00420.1"/>
    </source>
</evidence>
<keyword evidence="1" id="KW-0472">Membrane</keyword>
<dbReference type="RefSeq" id="WP_011931618.1">
    <property type="nucleotide sequence ID" value="NC_009480.1"/>
</dbReference>
<proteinExistence type="predicted"/>
<feature type="transmembrane region" description="Helical" evidence="1">
    <location>
        <begin position="101"/>
        <end position="120"/>
    </location>
</feature>
<accession>A5CMY4</accession>
<gene>
    <name evidence="2" type="ordered locus">CMM_0398</name>
</gene>
<dbReference type="Proteomes" id="UP000001564">
    <property type="component" value="Chromosome"/>
</dbReference>